<evidence type="ECO:0000256" key="4">
    <source>
        <dbReference type="ARBA" id="ARBA00022475"/>
    </source>
</evidence>
<dbReference type="PANTHER" id="PTHR45528:SF1">
    <property type="entry name" value="SENSOR HISTIDINE KINASE CPXA"/>
    <property type="match status" value="1"/>
</dbReference>
<dbReference type="PANTHER" id="PTHR45528">
    <property type="entry name" value="SENSOR HISTIDINE KINASE CPXA"/>
    <property type="match status" value="1"/>
</dbReference>
<comment type="caution">
    <text evidence="17">The sequence shown here is derived from an EMBL/GenBank/DDBJ whole genome shotgun (WGS) entry which is preliminary data.</text>
</comment>
<evidence type="ECO:0000256" key="1">
    <source>
        <dbReference type="ARBA" id="ARBA00000085"/>
    </source>
</evidence>
<dbReference type="Pfam" id="PF02518">
    <property type="entry name" value="HATPase_c"/>
    <property type="match status" value="1"/>
</dbReference>
<dbReference type="PROSITE" id="PS50109">
    <property type="entry name" value="HIS_KIN"/>
    <property type="match status" value="1"/>
</dbReference>
<name>F9RS30_9VIBR</name>
<keyword evidence="6" id="KW-0808">Transferase</keyword>
<dbReference type="InterPro" id="IPR004358">
    <property type="entry name" value="Sig_transdc_His_kin-like_C"/>
</dbReference>
<dbReference type="GO" id="GO:0000155">
    <property type="term" value="F:phosphorelay sensor kinase activity"/>
    <property type="evidence" value="ECO:0007669"/>
    <property type="project" value="InterPro"/>
</dbReference>
<evidence type="ECO:0000256" key="7">
    <source>
        <dbReference type="ARBA" id="ARBA00022692"/>
    </source>
</evidence>
<dbReference type="Pfam" id="PF00512">
    <property type="entry name" value="HisKA"/>
    <property type="match status" value="1"/>
</dbReference>
<accession>F9RS30</accession>
<evidence type="ECO:0000256" key="14">
    <source>
        <dbReference type="SAM" id="Phobius"/>
    </source>
</evidence>
<dbReference type="GO" id="GO:0005886">
    <property type="term" value="C:plasma membrane"/>
    <property type="evidence" value="ECO:0007669"/>
    <property type="project" value="UniProtKB-SubCell"/>
</dbReference>
<dbReference type="PRINTS" id="PR00344">
    <property type="entry name" value="BCTRLSENSOR"/>
</dbReference>
<dbReference type="eggNOG" id="COG2205">
    <property type="taxonomic scope" value="Bacteria"/>
</dbReference>
<dbReference type="SUPFAM" id="SSF55874">
    <property type="entry name" value="ATPase domain of HSP90 chaperone/DNA topoisomerase II/histidine kinase"/>
    <property type="match status" value="1"/>
</dbReference>
<evidence type="ECO:0000313" key="17">
    <source>
        <dbReference type="EMBL" id="EGU32534.1"/>
    </source>
</evidence>
<reference evidence="17 18" key="1">
    <citation type="journal article" date="2012" name="Int. J. Syst. Evol. Microbiol.">
        <title>Vibrio caribbeanicus sp. nov., isolated from the marine sponge Scleritoderma cyanea.</title>
        <authorList>
            <person name="Hoffmann M."/>
            <person name="Monday S.R."/>
            <person name="Allard M.W."/>
            <person name="Strain E.A."/>
            <person name="Whittaker P."/>
            <person name="Naum M."/>
            <person name="McCarthy P.J."/>
            <person name="Lopez J.V."/>
            <person name="Fischer M."/>
            <person name="Brown E.W."/>
        </authorList>
    </citation>
    <scope>NUCLEOTIDE SEQUENCE [LARGE SCALE GENOMIC DNA]</scope>
    <source>
        <strain evidence="17 18">LMG 19158</strain>
    </source>
</reference>
<dbReference type="InterPro" id="IPR003661">
    <property type="entry name" value="HisK_dim/P_dom"/>
</dbReference>
<keyword evidence="4" id="KW-1003">Cell membrane</keyword>
<dbReference type="SMART" id="SM00387">
    <property type="entry name" value="HATPase_c"/>
    <property type="match status" value="1"/>
</dbReference>
<evidence type="ECO:0000256" key="13">
    <source>
        <dbReference type="ARBA" id="ARBA00023136"/>
    </source>
</evidence>
<dbReference type="EC" id="2.7.13.3" evidence="3"/>
<keyword evidence="9 17" id="KW-0418">Kinase</keyword>
<dbReference type="InterPro" id="IPR003660">
    <property type="entry name" value="HAMP_dom"/>
</dbReference>
<dbReference type="Proteomes" id="UP000004349">
    <property type="component" value="Unassembled WGS sequence"/>
</dbReference>
<evidence type="ECO:0000256" key="10">
    <source>
        <dbReference type="ARBA" id="ARBA00022840"/>
    </source>
</evidence>
<evidence type="ECO:0000256" key="11">
    <source>
        <dbReference type="ARBA" id="ARBA00022989"/>
    </source>
</evidence>
<dbReference type="EMBL" id="AFWE01000184">
    <property type="protein sequence ID" value="EGU32534.1"/>
    <property type="molecule type" value="Genomic_DNA"/>
</dbReference>
<organism evidence="17 18">
    <name type="scientific">Vibrio scophthalmi LMG 19158</name>
    <dbReference type="NCBI Taxonomy" id="870967"/>
    <lineage>
        <taxon>Bacteria</taxon>
        <taxon>Pseudomonadati</taxon>
        <taxon>Pseudomonadota</taxon>
        <taxon>Gammaproteobacteria</taxon>
        <taxon>Vibrionales</taxon>
        <taxon>Vibrionaceae</taxon>
        <taxon>Vibrio</taxon>
    </lineage>
</organism>
<feature type="domain" description="Histidine kinase" evidence="15">
    <location>
        <begin position="219"/>
        <end position="432"/>
    </location>
</feature>
<comment type="subcellular location">
    <subcellularLocation>
        <location evidence="2">Cell membrane</location>
        <topology evidence="2">Multi-pass membrane protein</topology>
    </subcellularLocation>
</comment>
<evidence type="ECO:0000259" key="15">
    <source>
        <dbReference type="PROSITE" id="PS50109"/>
    </source>
</evidence>
<dbReference type="Gene3D" id="1.10.287.130">
    <property type="match status" value="1"/>
</dbReference>
<evidence type="ECO:0000256" key="3">
    <source>
        <dbReference type="ARBA" id="ARBA00012438"/>
    </source>
</evidence>
<evidence type="ECO:0000259" key="16">
    <source>
        <dbReference type="PROSITE" id="PS50885"/>
    </source>
</evidence>
<dbReference type="SMART" id="SM00388">
    <property type="entry name" value="HisKA"/>
    <property type="match status" value="1"/>
</dbReference>
<keyword evidence="11 14" id="KW-1133">Transmembrane helix</keyword>
<dbReference type="SUPFAM" id="SSF47384">
    <property type="entry name" value="Homodimeric domain of signal transducing histidine kinase"/>
    <property type="match status" value="1"/>
</dbReference>
<keyword evidence="7 14" id="KW-0812">Transmembrane</keyword>
<dbReference type="CDD" id="cd00075">
    <property type="entry name" value="HATPase"/>
    <property type="match status" value="1"/>
</dbReference>
<dbReference type="SUPFAM" id="SSF158472">
    <property type="entry name" value="HAMP domain-like"/>
    <property type="match status" value="1"/>
</dbReference>
<dbReference type="GO" id="GO:0005524">
    <property type="term" value="F:ATP binding"/>
    <property type="evidence" value="ECO:0007669"/>
    <property type="project" value="UniProtKB-KW"/>
</dbReference>
<dbReference type="AlphaFoldDB" id="F9RS30"/>
<dbReference type="InterPro" id="IPR036890">
    <property type="entry name" value="HATPase_C_sf"/>
</dbReference>
<dbReference type="RefSeq" id="WP_005597734.1">
    <property type="nucleotide sequence ID" value="NZ_AFWE01000184.1"/>
</dbReference>
<gene>
    <name evidence="17" type="ORF">VIS19158_12832</name>
</gene>
<dbReference type="CDD" id="cd00082">
    <property type="entry name" value="HisKA"/>
    <property type="match status" value="1"/>
</dbReference>
<evidence type="ECO:0000256" key="6">
    <source>
        <dbReference type="ARBA" id="ARBA00022679"/>
    </source>
</evidence>
<keyword evidence="5" id="KW-0597">Phosphoprotein</keyword>
<evidence type="ECO:0000256" key="8">
    <source>
        <dbReference type="ARBA" id="ARBA00022741"/>
    </source>
</evidence>
<dbReference type="InterPro" id="IPR050398">
    <property type="entry name" value="HssS/ArlS-like"/>
</dbReference>
<feature type="transmembrane region" description="Helical" evidence="14">
    <location>
        <begin position="141"/>
        <end position="162"/>
    </location>
</feature>
<dbReference type="Gene3D" id="3.30.565.10">
    <property type="entry name" value="Histidine kinase-like ATPase, C-terminal domain"/>
    <property type="match status" value="1"/>
</dbReference>
<dbReference type="Pfam" id="PF00672">
    <property type="entry name" value="HAMP"/>
    <property type="match status" value="1"/>
</dbReference>
<sequence>MRRIYLESILVLLACFFSGVIAYEISVSYLTTNYEDLLEDYEAIAYQQMVQQIADNQGSEAAIDAINQFANTTRHILTTYSPSDDLPQPIAVFFGENNAARVFLDGDRDLWFRLTGEERVFRYSPDEESSLHQNVQFETDLVWLFFIASFILYGLGHLTVIFRRVKKLEKVTLDFASGNLSSRALTTSGNAIGTLNKSFNVMADRIHSLIESNRALTNAIAHELRTPIFRIQWQAELLKETPLDYRQSSTIRSIVDDTEEMEQMVDELLYYAKLDSRRLELSKEDIVIDGFLNELIKSWRRETKLEINRINNSLSETVICGDRKLFKRALDNIVRNAIKFADQKITIILDPSDEYLFVSIHDDGPGVEKKHHAQLFEPFYVANQSRNKAKSGHGLGLSIVKKICEQHDMAIKVGRSDVLKGAVFTLCFPLCHSLADNHIQK</sequence>
<dbReference type="PROSITE" id="PS50885">
    <property type="entry name" value="HAMP"/>
    <property type="match status" value="1"/>
</dbReference>
<keyword evidence="13 14" id="KW-0472">Membrane</keyword>
<dbReference type="InterPro" id="IPR003594">
    <property type="entry name" value="HATPase_dom"/>
</dbReference>
<evidence type="ECO:0000256" key="9">
    <source>
        <dbReference type="ARBA" id="ARBA00022777"/>
    </source>
</evidence>
<comment type="catalytic activity">
    <reaction evidence="1">
        <text>ATP + protein L-histidine = ADP + protein N-phospho-L-histidine.</text>
        <dbReference type="EC" id="2.7.13.3"/>
    </reaction>
</comment>
<dbReference type="InterPro" id="IPR005467">
    <property type="entry name" value="His_kinase_dom"/>
</dbReference>
<evidence type="ECO:0000313" key="18">
    <source>
        <dbReference type="Proteomes" id="UP000004349"/>
    </source>
</evidence>
<keyword evidence="8" id="KW-0547">Nucleotide-binding</keyword>
<keyword evidence="10" id="KW-0067">ATP-binding</keyword>
<dbReference type="CDD" id="cd06225">
    <property type="entry name" value="HAMP"/>
    <property type="match status" value="1"/>
</dbReference>
<proteinExistence type="predicted"/>
<feature type="domain" description="HAMP" evidence="16">
    <location>
        <begin position="159"/>
        <end position="211"/>
    </location>
</feature>
<protein>
    <recommendedName>
        <fullName evidence="3">histidine kinase</fullName>
        <ecNumber evidence="3">2.7.13.3</ecNumber>
    </recommendedName>
</protein>
<dbReference type="SMART" id="SM00304">
    <property type="entry name" value="HAMP"/>
    <property type="match status" value="1"/>
</dbReference>
<evidence type="ECO:0000256" key="12">
    <source>
        <dbReference type="ARBA" id="ARBA00023012"/>
    </source>
</evidence>
<evidence type="ECO:0000256" key="5">
    <source>
        <dbReference type="ARBA" id="ARBA00022553"/>
    </source>
</evidence>
<dbReference type="InterPro" id="IPR036097">
    <property type="entry name" value="HisK_dim/P_sf"/>
</dbReference>
<keyword evidence="12" id="KW-0902">Two-component regulatory system</keyword>
<evidence type="ECO:0000256" key="2">
    <source>
        <dbReference type="ARBA" id="ARBA00004651"/>
    </source>
</evidence>
<dbReference type="Gene3D" id="6.10.340.10">
    <property type="match status" value="1"/>
</dbReference>